<feature type="domain" description="LUD" evidence="1">
    <location>
        <begin position="90"/>
        <end position="218"/>
    </location>
</feature>
<dbReference type="Proteomes" id="UP000826462">
    <property type="component" value="Chromosome 1"/>
</dbReference>
<evidence type="ECO:0000313" key="2">
    <source>
        <dbReference type="EMBL" id="QYD70021.1"/>
    </source>
</evidence>
<dbReference type="InterPro" id="IPR003741">
    <property type="entry name" value="LUD_dom"/>
</dbReference>
<proteinExistence type="predicted"/>
<dbReference type="RefSeq" id="WP_219799351.1">
    <property type="nucleotide sequence ID" value="NZ_CP080095.1"/>
</dbReference>
<evidence type="ECO:0000259" key="1">
    <source>
        <dbReference type="Pfam" id="PF02589"/>
    </source>
</evidence>
<dbReference type="Gene3D" id="3.40.50.10420">
    <property type="entry name" value="NagB/RpiA/CoA transferase-like"/>
    <property type="match status" value="1"/>
</dbReference>
<name>A0ABX8UN25_9BURK</name>
<gene>
    <name evidence="2" type="ORF">KZJ38_06790</name>
</gene>
<dbReference type="PANTHER" id="PTHR43682:SF1">
    <property type="entry name" value="LACTATE UTILIZATION PROTEIN C"/>
    <property type="match status" value="1"/>
</dbReference>
<keyword evidence="3" id="KW-1185">Reference proteome</keyword>
<sequence>MDTSTARRNILARIRAAQGRAPETAAGELEAVESYVASHPRGPRPPLPDDLVACFLERAQQMASTVDTVETLADVPAATYRYLHEQGLPVQAIAWQTLQDMQWAEAGITVEFRKPVDSDKVGLTGCYCAVAETGTLVLMSGAETYASAGLLPETHIAIVPASRIVGYHEDVFDLVRTERGGELPRATNFVSGPSRTADIEQSLVLGAHGPYRVHAIVVRGV</sequence>
<evidence type="ECO:0000313" key="3">
    <source>
        <dbReference type="Proteomes" id="UP000826462"/>
    </source>
</evidence>
<dbReference type="EMBL" id="CP080095">
    <property type="protein sequence ID" value="QYD70021.1"/>
    <property type="molecule type" value="Genomic_DNA"/>
</dbReference>
<reference evidence="2 3" key="1">
    <citation type="submission" date="2021-07" db="EMBL/GenBank/DDBJ databases">
        <title>Paraburkholderia edwinii protects Aspergillus sp. from phenazines by acting as a toxin sponge.</title>
        <authorList>
            <person name="Dahlstrom K.M."/>
            <person name="Newman D.K."/>
        </authorList>
    </citation>
    <scope>NUCLEOTIDE SEQUENCE [LARGE SCALE GENOMIC DNA]</scope>
    <source>
        <strain evidence="2 3">Pe01</strain>
    </source>
</reference>
<dbReference type="Pfam" id="PF02589">
    <property type="entry name" value="LUD_dom"/>
    <property type="match status" value="1"/>
</dbReference>
<dbReference type="PANTHER" id="PTHR43682">
    <property type="entry name" value="LACTATE UTILIZATION PROTEIN C"/>
    <property type="match status" value="1"/>
</dbReference>
<organism evidence="2 3">
    <name type="scientific">Paraburkholderia edwinii</name>
    <dbReference type="NCBI Taxonomy" id="2861782"/>
    <lineage>
        <taxon>Bacteria</taxon>
        <taxon>Pseudomonadati</taxon>
        <taxon>Pseudomonadota</taxon>
        <taxon>Betaproteobacteria</taxon>
        <taxon>Burkholderiales</taxon>
        <taxon>Burkholderiaceae</taxon>
        <taxon>Paraburkholderia</taxon>
    </lineage>
</organism>
<accession>A0ABX8UN25</accession>
<dbReference type="InterPro" id="IPR024185">
    <property type="entry name" value="FTHF_cligase-like_sf"/>
</dbReference>
<dbReference type="InterPro" id="IPR037171">
    <property type="entry name" value="NagB/RpiA_transferase-like"/>
</dbReference>
<protein>
    <submittedName>
        <fullName evidence="2">Lactate utilization protein C</fullName>
    </submittedName>
</protein>
<dbReference type="SUPFAM" id="SSF100950">
    <property type="entry name" value="NagB/RpiA/CoA transferase-like"/>
    <property type="match status" value="1"/>
</dbReference>